<evidence type="ECO:0000313" key="7">
    <source>
        <dbReference type="Proteomes" id="UP000618382"/>
    </source>
</evidence>
<keyword evidence="2" id="KW-1133">Transmembrane helix</keyword>
<dbReference type="Proteomes" id="UP000577956">
    <property type="component" value="Unassembled WGS sequence"/>
</dbReference>
<feature type="transmembrane region" description="Helical" evidence="2">
    <location>
        <begin position="39"/>
        <end position="58"/>
    </location>
</feature>
<evidence type="ECO:0000313" key="5">
    <source>
        <dbReference type="EMBL" id="NYD87419.1"/>
    </source>
</evidence>
<dbReference type="RefSeq" id="WP_140459764.1">
    <property type="nucleotide sequence ID" value="NZ_BAABFI010000007.1"/>
</dbReference>
<reference evidence="4 7" key="2">
    <citation type="submission" date="2021-01" db="EMBL/GenBank/DDBJ databases">
        <title>Whole genome shotgun sequence of Cellulomonas oligotrophica NBRC 109435.</title>
        <authorList>
            <person name="Komaki H."/>
            <person name="Tamura T."/>
        </authorList>
    </citation>
    <scope>NUCLEOTIDE SEQUENCE [LARGE SCALE GENOMIC DNA]</scope>
    <source>
        <strain evidence="4 7">NBRC 109435</strain>
    </source>
</reference>
<organism evidence="5 6">
    <name type="scientific">Cellulomonas oligotrophica</name>
    <dbReference type="NCBI Taxonomy" id="931536"/>
    <lineage>
        <taxon>Bacteria</taxon>
        <taxon>Bacillati</taxon>
        <taxon>Actinomycetota</taxon>
        <taxon>Actinomycetes</taxon>
        <taxon>Micrococcales</taxon>
        <taxon>Cellulomonadaceae</taxon>
        <taxon>Cellulomonas</taxon>
    </lineage>
</organism>
<dbReference type="EMBL" id="BONN01000012">
    <property type="protein sequence ID" value="GIG34103.1"/>
    <property type="molecule type" value="Genomic_DNA"/>
</dbReference>
<protein>
    <recommendedName>
        <fullName evidence="3">YdbS-like PH domain-containing protein</fullName>
    </recommendedName>
</protein>
<keyword evidence="2" id="KW-0472">Membrane</keyword>
<sequence length="301" mass="32615">MSMTQDRAERIVAGHRQLRRYVLADERVVLATRRHWAKLFEPIVSTALVVVVVGWVVLVLSPRLGDGVGVLWWVAIAALARLGWYVLLWRVEWFVATDKRMLLLTGLITHQVAMMPMIKVTDMRYSRSILGQVLGYGEFLLESAGQDQALRRIAWVDHPDETYRDLCATIFTPTAPRAVDPEDGDPDAGAEPPVVHAPPSLAPAAPSAAQPPAAAPLAGPGPSPRAASPRPAAPTQPLRPSPVEHDAPARPAAPARAVIVPDDDSGPVWDSSEPSTFVRLGAREAGRHERRDDDGPGGPRT</sequence>
<gene>
    <name evidence="5" type="ORF">BKA21_002968</name>
    <name evidence="4" type="ORF">Col01nite_32620</name>
</gene>
<feature type="transmembrane region" description="Helical" evidence="2">
    <location>
        <begin position="70"/>
        <end position="89"/>
    </location>
</feature>
<dbReference type="PANTHER" id="PTHR37938:SF1">
    <property type="entry name" value="BLL0215 PROTEIN"/>
    <property type="match status" value="1"/>
</dbReference>
<feature type="compositionally biased region" description="Pro residues" evidence="1">
    <location>
        <begin position="231"/>
        <end position="240"/>
    </location>
</feature>
<feature type="compositionally biased region" description="Low complexity" evidence="1">
    <location>
        <begin position="197"/>
        <end position="230"/>
    </location>
</feature>
<accession>A0A7Y9FHN4</accession>
<evidence type="ECO:0000259" key="3">
    <source>
        <dbReference type="Pfam" id="PF03703"/>
    </source>
</evidence>
<dbReference type="Proteomes" id="UP000618382">
    <property type="component" value="Unassembled WGS sequence"/>
</dbReference>
<feature type="region of interest" description="Disordered" evidence="1">
    <location>
        <begin position="174"/>
        <end position="301"/>
    </location>
</feature>
<dbReference type="Pfam" id="PF03703">
    <property type="entry name" value="bPH_2"/>
    <property type="match status" value="1"/>
</dbReference>
<keyword evidence="7" id="KW-1185">Reference proteome</keyword>
<dbReference type="EMBL" id="JACCBK010000001">
    <property type="protein sequence ID" value="NYD87419.1"/>
    <property type="molecule type" value="Genomic_DNA"/>
</dbReference>
<name>A0A7Y9FHN4_9CELL</name>
<feature type="compositionally biased region" description="Low complexity" evidence="1">
    <location>
        <begin position="249"/>
        <end position="260"/>
    </location>
</feature>
<feature type="compositionally biased region" description="Basic and acidic residues" evidence="1">
    <location>
        <begin position="281"/>
        <end position="294"/>
    </location>
</feature>
<comment type="caution">
    <text evidence="5">The sequence shown here is derived from an EMBL/GenBank/DDBJ whole genome shotgun (WGS) entry which is preliminary data.</text>
</comment>
<keyword evidence="2" id="KW-0812">Transmembrane</keyword>
<dbReference type="PANTHER" id="PTHR37938">
    <property type="entry name" value="BLL0215 PROTEIN"/>
    <property type="match status" value="1"/>
</dbReference>
<evidence type="ECO:0000256" key="2">
    <source>
        <dbReference type="SAM" id="Phobius"/>
    </source>
</evidence>
<dbReference type="InterPro" id="IPR005182">
    <property type="entry name" value="YdbS-like_PH"/>
</dbReference>
<evidence type="ECO:0000313" key="4">
    <source>
        <dbReference type="EMBL" id="GIG34103.1"/>
    </source>
</evidence>
<reference evidence="5 6" key="1">
    <citation type="submission" date="2020-07" db="EMBL/GenBank/DDBJ databases">
        <title>Sequencing the genomes of 1000 actinobacteria strains.</title>
        <authorList>
            <person name="Klenk H.-P."/>
        </authorList>
    </citation>
    <scope>NUCLEOTIDE SEQUENCE [LARGE SCALE GENOMIC DNA]</scope>
    <source>
        <strain evidence="5 6">DSM 24482</strain>
    </source>
</reference>
<proteinExistence type="predicted"/>
<evidence type="ECO:0000256" key="1">
    <source>
        <dbReference type="SAM" id="MobiDB-lite"/>
    </source>
</evidence>
<feature type="domain" description="YdbS-like PH" evidence="3">
    <location>
        <begin position="89"/>
        <end position="151"/>
    </location>
</feature>
<evidence type="ECO:0000313" key="6">
    <source>
        <dbReference type="Proteomes" id="UP000577956"/>
    </source>
</evidence>
<dbReference type="AlphaFoldDB" id="A0A7Y9FHN4"/>